<keyword evidence="5" id="KW-1185">Reference proteome</keyword>
<protein>
    <submittedName>
        <fullName evidence="4">ABC-three component system protein</fullName>
    </submittedName>
</protein>
<gene>
    <name evidence="4" type="ORF">ABR748_36280</name>
</gene>
<feature type="domain" description="ABC-three component systems C-terminal" evidence="3">
    <location>
        <begin position="281"/>
        <end position="407"/>
    </location>
</feature>
<dbReference type="InterPro" id="IPR046919">
    <property type="entry name" value="ABC-3C_CTD10"/>
</dbReference>
<organism evidence="4 5">
    <name type="scientific">Streptomyces microflavus</name>
    <name type="common">Streptomyces lipmanii</name>
    <dbReference type="NCBI Taxonomy" id="1919"/>
    <lineage>
        <taxon>Bacteria</taxon>
        <taxon>Bacillati</taxon>
        <taxon>Actinomycetota</taxon>
        <taxon>Actinomycetes</taxon>
        <taxon>Kitasatosporales</taxon>
        <taxon>Streptomycetaceae</taxon>
        <taxon>Streptomyces</taxon>
    </lineage>
</organism>
<sequence length="591" mass="65822">MLRRLSADDPRFKTVTFTAGLNLLVADKTAASSDTDSRNSAGKSSVIELIHFLLGARATTKSLAMNKALRAITFGLDMDWPGFDQPLEVRRSGSRHKTVALSQDVFGLPTDGLFPDTAGVELTVEQWARAIERDLFGLRGDHPGVSGRTLLSFLARRASSHAFNEPTRTFSQQSVSEASTNLAYLLGLDWQLVDGYRELAARKATRTQLQKAVNDPVWGRIVGSTADLRGQITLAEAQVERLRGQVTAFQVVPEYERLKDRADQVSRRIKQLAQDDVIDQHNLEELQAAVTETTDVDVEYLEPAYRELGVILNDQVRRRFEDVKAFHHSVVRNRRRFLEEEISELTERLAARRAERARLGEDQARLLRELADGGALGALTALQTALGREEAALGALRHRFEAAQTLEASARQITAKSVELQQAVDTDLQERRQQTNEAILLFSQYAQRLYGEGREAYLAIQAGRSSLTITPRIDSDDSRGIASMVIFCFDLTLAVLAHRHGRGPDFLIHDSHLYDGVDERQIAKALTLAAEVTAEEQLQYIVTINTDSLGVATQRGFDPEPYIRSPRLTDEHETGGLFGFRFKTSTKQGTP</sequence>
<dbReference type="RefSeq" id="WP_350241619.1">
    <property type="nucleotide sequence ID" value="NZ_JBEJUE010000066.1"/>
</dbReference>
<dbReference type="InterPro" id="IPR027417">
    <property type="entry name" value="P-loop_NTPase"/>
</dbReference>
<feature type="coiled-coil region" evidence="1">
    <location>
        <begin position="328"/>
        <end position="355"/>
    </location>
</feature>
<evidence type="ECO:0000259" key="3">
    <source>
        <dbReference type="Pfam" id="PF20275"/>
    </source>
</evidence>
<dbReference type="Pfam" id="PF20275">
    <property type="entry name" value="CTD10"/>
    <property type="match status" value="1"/>
</dbReference>
<comment type="caution">
    <text evidence="4">The sequence shown here is derived from an EMBL/GenBank/DDBJ whole genome shotgun (WGS) entry which is preliminary data.</text>
</comment>
<evidence type="ECO:0000259" key="2">
    <source>
        <dbReference type="Pfam" id="PF10088"/>
    </source>
</evidence>
<proteinExistence type="predicted"/>
<accession>A0ABV1QEK5</accession>
<dbReference type="InterPro" id="IPR018760">
    <property type="entry name" value="DUF2326"/>
</dbReference>
<feature type="domain" description="DUF2326" evidence="2">
    <location>
        <begin position="446"/>
        <end position="582"/>
    </location>
</feature>
<reference evidence="4 5" key="1">
    <citation type="submission" date="2024-01" db="EMBL/GenBank/DDBJ databases">
        <title>Metagenomic exploration of the rhizosphere soil microbial community and their significance in facilitating the development of wild simulated ginseng.</title>
        <authorList>
            <person name="Huang J."/>
        </authorList>
    </citation>
    <scope>NUCLEOTIDE SEQUENCE [LARGE SCALE GENOMIC DNA]</scope>
    <source>
        <strain evidence="4 5">WY141</strain>
    </source>
</reference>
<dbReference type="EMBL" id="JBEJUE010000066">
    <property type="protein sequence ID" value="MER0429605.1"/>
    <property type="molecule type" value="Genomic_DNA"/>
</dbReference>
<dbReference type="Pfam" id="PF10088">
    <property type="entry name" value="DUF2326"/>
    <property type="match status" value="1"/>
</dbReference>
<dbReference type="Gene3D" id="3.40.50.300">
    <property type="entry name" value="P-loop containing nucleotide triphosphate hydrolases"/>
    <property type="match status" value="1"/>
</dbReference>
<evidence type="ECO:0000313" key="5">
    <source>
        <dbReference type="Proteomes" id="UP001456562"/>
    </source>
</evidence>
<dbReference type="Proteomes" id="UP001456562">
    <property type="component" value="Unassembled WGS sequence"/>
</dbReference>
<keyword evidence="1" id="KW-0175">Coiled coil</keyword>
<evidence type="ECO:0000256" key="1">
    <source>
        <dbReference type="SAM" id="Coils"/>
    </source>
</evidence>
<evidence type="ECO:0000313" key="4">
    <source>
        <dbReference type="EMBL" id="MER0429605.1"/>
    </source>
</evidence>
<name>A0ABV1QEK5_STRMI</name>